<sequence length="245" mass="27431">MVKVQEFHAADLFRCFTTSGQGTFPLIVDLRSNKDYKRGHVHQSYNVALSKNGKVIADYSKANWKPAWSKGLWWGKDVIVYGAAKVPDSDPVLAFLLAEDKARSISIMQDGFGLFAKLYPFLSTASTRGAPRNFPSEIMHDFIYLGTLEHAEDVGLLKDMGIKRVLTIHNIPENLELPKSFKHLRMTLADVEGENISQYFEESFSFLEKARRKGDAVLVHCGAGVSRSATLCIAYLIQKEGLNDK</sequence>
<dbReference type="GO" id="GO:0033550">
    <property type="term" value="F:MAP kinase tyrosine phosphatase activity"/>
    <property type="evidence" value="ECO:0007669"/>
    <property type="project" value="TreeGrafter"/>
</dbReference>
<feature type="non-terminal residue" evidence="7">
    <location>
        <position position="245"/>
    </location>
</feature>
<organism evidence="7 8">
    <name type="scientific">Cymbomonas tetramitiformis</name>
    <dbReference type="NCBI Taxonomy" id="36881"/>
    <lineage>
        <taxon>Eukaryota</taxon>
        <taxon>Viridiplantae</taxon>
        <taxon>Chlorophyta</taxon>
        <taxon>Pyramimonadophyceae</taxon>
        <taxon>Pyramimonadales</taxon>
        <taxon>Pyramimonadaceae</taxon>
        <taxon>Cymbomonas</taxon>
    </lineage>
</organism>
<dbReference type="PANTHER" id="PTHR10159:SF519">
    <property type="entry name" value="DUAL SPECIFICITY PROTEIN PHOSPHATASE MPK3"/>
    <property type="match status" value="1"/>
</dbReference>
<dbReference type="SUPFAM" id="SSF52821">
    <property type="entry name" value="Rhodanese/Cell cycle control phosphatase"/>
    <property type="match status" value="1"/>
</dbReference>
<dbReference type="InterPro" id="IPR020422">
    <property type="entry name" value="TYR_PHOSPHATASE_DUAL_dom"/>
</dbReference>
<dbReference type="GO" id="GO:0017017">
    <property type="term" value="F:MAP kinase tyrosine/serine/threonine phosphatase activity"/>
    <property type="evidence" value="ECO:0007669"/>
    <property type="project" value="TreeGrafter"/>
</dbReference>
<accession>A0AAE0C1U4</accession>
<gene>
    <name evidence="7" type="ORF">CYMTET_44231</name>
</gene>
<dbReference type="PROSITE" id="PS50056">
    <property type="entry name" value="TYR_PHOSPHATASE_2"/>
    <property type="match status" value="1"/>
</dbReference>
<dbReference type="Pfam" id="PF00782">
    <property type="entry name" value="DSPc"/>
    <property type="match status" value="1"/>
</dbReference>
<name>A0AAE0C1U4_9CHLO</name>
<dbReference type="PANTHER" id="PTHR10159">
    <property type="entry name" value="DUAL SPECIFICITY PROTEIN PHOSPHATASE"/>
    <property type="match status" value="1"/>
</dbReference>
<keyword evidence="3" id="KW-0378">Hydrolase</keyword>
<dbReference type="InterPro" id="IPR000387">
    <property type="entry name" value="Tyr_Pase_dom"/>
</dbReference>
<dbReference type="InterPro" id="IPR016130">
    <property type="entry name" value="Tyr_Pase_AS"/>
</dbReference>
<dbReference type="InterPro" id="IPR001763">
    <property type="entry name" value="Rhodanese-like_dom"/>
</dbReference>
<dbReference type="GO" id="GO:0008330">
    <property type="term" value="F:protein tyrosine/threonine phosphatase activity"/>
    <property type="evidence" value="ECO:0007669"/>
    <property type="project" value="TreeGrafter"/>
</dbReference>
<dbReference type="Gene3D" id="3.90.190.10">
    <property type="entry name" value="Protein tyrosine phosphatase superfamily"/>
    <property type="match status" value="1"/>
</dbReference>
<comment type="similarity">
    <text evidence="1">Belongs to the protein-tyrosine phosphatase family. Non-receptor class dual specificity subfamily.</text>
</comment>
<comment type="caution">
    <text evidence="7">The sequence shown here is derived from an EMBL/GenBank/DDBJ whole genome shotgun (WGS) entry which is preliminary data.</text>
</comment>
<dbReference type="InterPro" id="IPR000340">
    <property type="entry name" value="Dual-sp_phosphatase_cat-dom"/>
</dbReference>
<feature type="domain" description="Tyrosine-protein phosphatase" evidence="5">
    <location>
        <begin position="134"/>
        <end position="245"/>
    </location>
</feature>
<reference evidence="7 8" key="1">
    <citation type="journal article" date="2015" name="Genome Biol. Evol.">
        <title>Comparative Genomics of a Bacterivorous Green Alga Reveals Evolutionary Causalities and Consequences of Phago-Mixotrophic Mode of Nutrition.</title>
        <authorList>
            <person name="Burns J.A."/>
            <person name="Paasch A."/>
            <person name="Narechania A."/>
            <person name="Kim E."/>
        </authorList>
    </citation>
    <scope>NUCLEOTIDE SEQUENCE [LARGE SCALE GENOMIC DNA]</scope>
    <source>
        <strain evidence="7 8">PLY_AMNH</strain>
    </source>
</reference>
<dbReference type="Pfam" id="PF00581">
    <property type="entry name" value="Rhodanese"/>
    <property type="match status" value="1"/>
</dbReference>
<dbReference type="Gene3D" id="3.40.250.10">
    <property type="entry name" value="Rhodanese-like domain"/>
    <property type="match status" value="1"/>
</dbReference>
<evidence type="ECO:0000259" key="5">
    <source>
        <dbReference type="PROSITE" id="PS50054"/>
    </source>
</evidence>
<evidence type="ECO:0000256" key="2">
    <source>
        <dbReference type="ARBA" id="ARBA00013064"/>
    </source>
</evidence>
<evidence type="ECO:0000313" key="7">
    <source>
        <dbReference type="EMBL" id="KAK3246224.1"/>
    </source>
</evidence>
<protein>
    <recommendedName>
        <fullName evidence="2">protein-tyrosine-phosphatase</fullName>
        <ecNumber evidence="2">3.1.3.48</ecNumber>
    </recommendedName>
</protein>
<dbReference type="PROSITE" id="PS50054">
    <property type="entry name" value="TYR_PHOSPHATASE_DUAL"/>
    <property type="match status" value="1"/>
</dbReference>
<dbReference type="InterPro" id="IPR036873">
    <property type="entry name" value="Rhodanese-like_dom_sf"/>
</dbReference>
<dbReference type="PROSITE" id="PS00383">
    <property type="entry name" value="TYR_PHOSPHATASE_1"/>
    <property type="match status" value="1"/>
</dbReference>
<dbReference type="GO" id="GO:0005737">
    <property type="term" value="C:cytoplasm"/>
    <property type="evidence" value="ECO:0007669"/>
    <property type="project" value="TreeGrafter"/>
</dbReference>
<dbReference type="AlphaFoldDB" id="A0AAE0C1U4"/>
<keyword evidence="8" id="KW-1185">Reference proteome</keyword>
<dbReference type="InterPro" id="IPR029021">
    <property type="entry name" value="Prot-tyrosine_phosphatase-like"/>
</dbReference>
<dbReference type="EMBL" id="LGRX02030045">
    <property type="protein sequence ID" value="KAK3246224.1"/>
    <property type="molecule type" value="Genomic_DNA"/>
</dbReference>
<proteinExistence type="inferred from homology"/>
<evidence type="ECO:0000313" key="8">
    <source>
        <dbReference type="Proteomes" id="UP001190700"/>
    </source>
</evidence>
<dbReference type="CDD" id="cd14498">
    <property type="entry name" value="DSP"/>
    <property type="match status" value="1"/>
</dbReference>
<dbReference type="SUPFAM" id="SSF52799">
    <property type="entry name" value="(Phosphotyrosine protein) phosphatases II"/>
    <property type="match status" value="1"/>
</dbReference>
<dbReference type="SMART" id="SM00195">
    <property type="entry name" value="DSPc"/>
    <property type="match status" value="1"/>
</dbReference>
<evidence type="ECO:0000256" key="3">
    <source>
        <dbReference type="ARBA" id="ARBA00022801"/>
    </source>
</evidence>
<keyword evidence="4" id="KW-0904">Protein phosphatase</keyword>
<dbReference type="Proteomes" id="UP001190700">
    <property type="component" value="Unassembled WGS sequence"/>
</dbReference>
<dbReference type="EC" id="3.1.3.48" evidence="2"/>
<dbReference type="GO" id="GO:0043409">
    <property type="term" value="P:negative regulation of MAPK cascade"/>
    <property type="evidence" value="ECO:0007669"/>
    <property type="project" value="TreeGrafter"/>
</dbReference>
<evidence type="ECO:0000259" key="6">
    <source>
        <dbReference type="PROSITE" id="PS50056"/>
    </source>
</evidence>
<feature type="domain" description="Tyrosine specific protein phosphatases" evidence="6">
    <location>
        <begin position="198"/>
        <end position="245"/>
    </location>
</feature>
<evidence type="ECO:0000256" key="1">
    <source>
        <dbReference type="ARBA" id="ARBA00008601"/>
    </source>
</evidence>
<evidence type="ECO:0000256" key="4">
    <source>
        <dbReference type="ARBA" id="ARBA00022912"/>
    </source>
</evidence>